<sequence length="131" mass="14983">MNKRLKLINNEKGSFSLEFLGILPLFFMLFLILWQVVASGYAIYTLKLAANEGAKNYAITRDLSESEQIMIDVIGDTTVLSYEDMSINNHYNGRFELSLEVNHFLVFVPTDWRPSTSIKLEEKTTGQVLLE</sequence>
<keyword evidence="1" id="KW-1133">Transmembrane helix</keyword>
<evidence type="ECO:0000313" key="2">
    <source>
        <dbReference type="EMBL" id="GAA0465663.1"/>
    </source>
</evidence>
<evidence type="ECO:0000256" key="1">
    <source>
        <dbReference type="SAM" id="Phobius"/>
    </source>
</evidence>
<keyword evidence="3" id="KW-1185">Reference proteome</keyword>
<evidence type="ECO:0000313" key="3">
    <source>
        <dbReference type="Proteomes" id="UP001500740"/>
    </source>
</evidence>
<protein>
    <recommendedName>
        <fullName evidence="4">Pilus assembly protein</fullName>
    </recommendedName>
</protein>
<proteinExistence type="predicted"/>
<evidence type="ECO:0008006" key="4">
    <source>
        <dbReference type="Google" id="ProtNLM"/>
    </source>
</evidence>
<dbReference type="EMBL" id="BAAACZ010000018">
    <property type="protein sequence ID" value="GAA0465663.1"/>
    <property type="molecule type" value="Genomic_DNA"/>
</dbReference>
<name>A0ABP3JW29_9BACI</name>
<feature type="transmembrane region" description="Helical" evidence="1">
    <location>
        <begin position="20"/>
        <end position="44"/>
    </location>
</feature>
<keyword evidence="1" id="KW-0812">Transmembrane</keyword>
<dbReference type="RefSeq" id="WP_343783593.1">
    <property type="nucleotide sequence ID" value="NZ_BAAACZ010000018.1"/>
</dbReference>
<accession>A0ABP3JW29</accession>
<dbReference type="Proteomes" id="UP001500740">
    <property type="component" value="Unassembled WGS sequence"/>
</dbReference>
<reference evidence="3" key="1">
    <citation type="journal article" date="2019" name="Int. J. Syst. Evol. Microbiol.">
        <title>The Global Catalogue of Microorganisms (GCM) 10K type strain sequencing project: providing services to taxonomists for standard genome sequencing and annotation.</title>
        <authorList>
            <consortium name="The Broad Institute Genomics Platform"/>
            <consortium name="The Broad Institute Genome Sequencing Center for Infectious Disease"/>
            <person name="Wu L."/>
            <person name="Ma J."/>
        </authorList>
    </citation>
    <scope>NUCLEOTIDE SEQUENCE [LARGE SCALE GENOMIC DNA]</scope>
    <source>
        <strain evidence="3">JCM 14193</strain>
    </source>
</reference>
<gene>
    <name evidence="2" type="ORF">GCM10008935_21870</name>
</gene>
<comment type="caution">
    <text evidence="2">The sequence shown here is derived from an EMBL/GenBank/DDBJ whole genome shotgun (WGS) entry which is preliminary data.</text>
</comment>
<keyword evidence="1" id="KW-0472">Membrane</keyword>
<organism evidence="2 3">
    <name type="scientific">Alkalibacillus silvisoli</name>
    <dbReference type="NCBI Taxonomy" id="392823"/>
    <lineage>
        <taxon>Bacteria</taxon>
        <taxon>Bacillati</taxon>
        <taxon>Bacillota</taxon>
        <taxon>Bacilli</taxon>
        <taxon>Bacillales</taxon>
        <taxon>Bacillaceae</taxon>
        <taxon>Alkalibacillus</taxon>
    </lineage>
</organism>